<dbReference type="AlphaFoldDB" id="A0A0R3XD32"/>
<evidence type="ECO:0000313" key="3">
    <source>
        <dbReference type="Proteomes" id="UP000274429"/>
    </source>
</evidence>
<feature type="chain" id="PRO_5043133284" evidence="1">
    <location>
        <begin position="18"/>
        <end position="91"/>
    </location>
</feature>
<name>A0A0R3XD32_HYDTA</name>
<keyword evidence="1" id="KW-0732">Signal</keyword>
<dbReference type="EMBL" id="UYWX01024211">
    <property type="protein sequence ID" value="VDM36507.1"/>
    <property type="molecule type" value="Genomic_DNA"/>
</dbReference>
<accession>A0A0R3XD32</accession>
<protein>
    <submittedName>
        <fullName evidence="4">Secreted protein</fullName>
    </submittedName>
</protein>
<dbReference type="WBParaSite" id="TTAC_0001145901-mRNA-1">
    <property type="protein sequence ID" value="TTAC_0001145901-mRNA-1"/>
    <property type="gene ID" value="TTAC_0001145901"/>
</dbReference>
<evidence type="ECO:0000313" key="4">
    <source>
        <dbReference type="WBParaSite" id="TTAC_0001145901-mRNA-1"/>
    </source>
</evidence>
<dbReference type="Proteomes" id="UP000274429">
    <property type="component" value="Unassembled WGS sequence"/>
</dbReference>
<evidence type="ECO:0000256" key="1">
    <source>
        <dbReference type="SAM" id="SignalP"/>
    </source>
</evidence>
<keyword evidence="3" id="KW-1185">Reference proteome</keyword>
<sequence length="91" mass="10364">MVRPLLLFASLKHLCSHLTNFGAPKPFVTVTLTYRTPNKEPIFTFAFPPTPTPFLMKVMASYGSCCVDVSDSLLRHSRRRAVCRIHADWVR</sequence>
<organism evidence="4">
    <name type="scientific">Hydatigena taeniaeformis</name>
    <name type="common">Feline tapeworm</name>
    <name type="synonym">Taenia taeniaeformis</name>
    <dbReference type="NCBI Taxonomy" id="6205"/>
    <lineage>
        <taxon>Eukaryota</taxon>
        <taxon>Metazoa</taxon>
        <taxon>Spiralia</taxon>
        <taxon>Lophotrochozoa</taxon>
        <taxon>Platyhelminthes</taxon>
        <taxon>Cestoda</taxon>
        <taxon>Eucestoda</taxon>
        <taxon>Cyclophyllidea</taxon>
        <taxon>Taeniidae</taxon>
        <taxon>Hydatigera</taxon>
    </lineage>
</organism>
<gene>
    <name evidence="2" type="ORF">TTAC_LOCUS11442</name>
</gene>
<evidence type="ECO:0000313" key="2">
    <source>
        <dbReference type="EMBL" id="VDM36507.1"/>
    </source>
</evidence>
<feature type="signal peptide" evidence="1">
    <location>
        <begin position="1"/>
        <end position="17"/>
    </location>
</feature>
<reference evidence="2 3" key="2">
    <citation type="submission" date="2018-11" db="EMBL/GenBank/DDBJ databases">
        <authorList>
            <consortium name="Pathogen Informatics"/>
        </authorList>
    </citation>
    <scope>NUCLEOTIDE SEQUENCE [LARGE SCALE GENOMIC DNA]</scope>
</reference>
<reference evidence="4" key="1">
    <citation type="submission" date="2017-02" db="UniProtKB">
        <authorList>
            <consortium name="WormBaseParasite"/>
        </authorList>
    </citation>
    <scope>IDENTIFICATION</scope>
</reference>
<proteinExistence type="predicted"/>